<feature type="domain" description="HTH luxR-type" evidence="5">
    <location>
        <begin position="458"/>
        <end position="522"/>
    </location>
</feature>
<keyword evidence="7" id="KW-1185">Reference proteome</keyword>
<keyword evidence="4" id="KW-1133">Transmembrane helix</keyword>
<evidence type="ECO:0000313" key="7">
    <source>
        <dbReference type="Proteomes" id="UP000468327"/>
    </source>
</evidence>
<dbReference type="InterPro" id="IPR036388">
    <property type="entry name" value="WH-like_DNA-bd_sf"/>
</dbReference>
<organism evidence="6 7">
    <name type="scientific">Gordonibacter urolithinfaciens</name>
    <dbReference type="NCBI Taxonomy" id="1335613"/>
    <lineage>
        <taxon>Bacteria</taxon>
        <taxon>Bacillati</taxon>
        <taxon>Actinomycetota</taxon>
        <taxon>Coriobacteriia</taxon>
        <taxon>Eggerthellales</taxon>
        <taxon>Eggerthellaceae</taxon>
        <taxon>Gordonibacter</taxon>
    </lineage>
</organism>
<keyword evidence="3" id="KW-0804">Transcription</keyword>
<evidence type="ECO:0000259" key="5">
    <source>
        <dbReference type="PROSITE" id="PS50043"/>
    </source>
</evidence>
<dbReference type="GO" id="GO:0003677">
    <property type="term" value="F:DNA binding"/>
    <property type="evidence" value="ECO:0007669"/>
    <property type="project" value="UniProtKB-KW"/>
</dbReference>
<dbReference type="InterPro" id="IPR016032">
    <property type="entry name" value="Sig_transdc_resp-reg_C-effctor"/>
</dbReference>
<dbReference type="EMBL" id="WPOC01000004">
    <property type="protein sequence ID" value="MVN14522.1"/>
    <property type="molecule type" value="Genomic_DNA"/>
</dbReference>
<dbReference type="AlphaFoldDB" id="A0A6N8IFG8"/>
<dbReference type="Pfam" id="PF00196">
    <property type="entry name" value="GerE"/>
    <property type="match status" value="1"/>
</dbReference>
<feature type="transmembrane region" description="Helical" evidence="4">
    <location>
        <begin position="147"/>
        <end position="165"/>
    </location>
</feature>
<feature type="transmembrane region" description="Helical" evidence="4">
    <location>
        <begin position="119"/>
        <end position="141"/>
    </location>
</feature>
<feature type="transmembrane region" description="Helical" evidence="4">
    <location>
        <begin position="36"/>
        <end position="57"/>
    </location>
</feature>
<reference evidence="6 7" key="1">
    <citation type="submission" date="2019-11" db="EMBL/GenBank/DDBJ databases">
        <title>Whole genome shotgun sequencing (WGS) data from Adlercreutzia equolifaciens ResAG-91, Eggerthella lenta MRI-F36, MRI-F37, MRI-F40, ResAG-49, ResAG-88, ResAG-121, ResAG-145, and Gordonibacter sp. ResAG-5, ResAG-26, ResAG-43, ResAG-50, ResAG-59.</title>
        <authorList>
            <person name="Stoll D.A."/>
            <person name="Danylec N."/>
            <person name="Franz C.M.A.P."/>
            <person name="Huch M."/>
        </authorList>
    </citation>
    <scope>NUCLEOTIDE SEQUENCE [LARGE SCALE GENOMIC DNA]</scope>
    <source>
        <strain evidence="6 7">ResAG-59</strain>
    </source>
</reference>
<dbReference type="PANTHER" id="PTHR44688:SF16">
    <property type="entry name" value="DNA-BINDING TRANSCRIPTIONAL ACTIVATOR DEVR_DOSR"/>
    <property type="match status" value="1"/>
</dbReference>
<sequence>MPCNLVTFLGFSSLLAWLQASNYLLLARDAAVYNGSAAACAVFAIVLLLCGLLNGLLGVEPRRGLLLGTALAAGACGIGYAAGGSDGVRLLFFCLQMGCGAVLVVSWGERLALFGYRALVPLACAAGLCSAAVLLACSLAGSTAAMLPAVVALPACSGTCLFVTLEDSAAGAAKDIRGRTEHTAGSGFLTFEPIDPASLRQLPWMLVAVLCLCTFVASLFGGMATNPYLTNSGTVTSSMLALTAVELALMGTGSLRYFSAGRTGNAGDNGAGRGVEDPEGRPEGMGVHAARRGAGGGGGCARDPLPLMQLMAGLALILLVGGLLLFSMKLPGTMTTALGMVLGAKNCLVVLCWIVFAREIADARLPFIPCFALLVLASGALYVPYLGAWVNKSRGVGFEALTSTATAIIAFVAVLAILYMVARMRQMGAGQRALQEAAPPEPLSLEDIRKALRAHRLALMEPYGLTEREQQIVTMIVDGQTLGGIAEELFITERTVKFHSKNAYDKLGVHNKKELMQMFSER</sequence>
<dbReference type="CDD" id="cd06170">
    <property type="entry name" value="LuxR_C_like"/>
    <property type="match status" value="1"/>
</dbReference>
<feature type="transmembrane region" description="Helical" evidence="4">
    <location>
        <begin position="400"/>
        <end position="422"/>
    </location>
</feature>
<keyword evidence="4" id="KW-0472">Membrane</keyword>
<dbReference type="PRINTS" id="PR00038">
    <property type="entry name" value="HTHLUXR"/>
</dbReference>
<evidence type="ECO:0000256" key="2">
    <source>
        <dbReference type="ARBA" id="ARBA00023125"/>
    </source>
</evidence>
<feature type="transmembrane region" description="Helical" evidence="4">
    <location>
        <begin position="64"/>
        <end position="82"/>
    </location>
</feature>
<comment type="caution">
    <text evidence="6">The sequence shown here is derived from an EMBL/GenBank/DDBJ whole genome shotgun (WGS) entry which is preliminary data.</text>
</comment>
<dbReference type="SUPFAM" id="SSF46894">
    <property type="entry name" value="C-terminal effector domain of the bipartite response regulators"/>
    <property type="match status" value="1"/>
</dbReference>
<accession>A0A6N8IFG8</accession>
<keyword evidence="4" id="KW-0812">Transmembrane</keyword>
<dbReference type="GO" id="GO:0006355">
    <property type="term" value="P:regulation of DNA-templated transcription"/>
    <property type="evidence" value="ECO:0007669"/>
    <property type="project" value="InterPro"/>
</dbReference>
<feature type="transmembrane region" description="Helical" evidence="4">
    <location>
        <begin position="88"/>
        <end position="107"/>
    </location>
</feature>
<evidence type="ECO:0000256" key="1">
    <source>
        <dbReference type="ARBA" id="ARBA00023015"/>
    </source>
</evidence>
<evidence type="ECO:0000256" key="3">
    <source>
        <dbReference type="ARBA" id="ARBA00023163"/>
    </source>
</evidence>
<dbReference type="Gene3D" id="1.10.10.10">
    <property type="entry name" value="Winged helix-like DNA-binding domain superfamily/Winged helix DNA-binding domain"/>
    <property type="match status" value="1"/>
</dbReference>
<dbReference type="SMART" id="SM00421">
    <property type="entry name" value="HTH_LUXR"/>
    <property type="match status" value="1"/>
</dbReference>
<feature type="transmembrane region" description="Helical" evidence="4">
    <location>
        <begin position="310"/>
        <end position="328"/>
    </location>
</feature>
<dbReference type="PROSITE" id="PS50043">
    <property type="entry name" value="HTH_LUXR_2"/>
    <property type="match status" value="1"/>
</dbReference>
<keyword evidence="1" id="KW-0805">Transcription regulation</keyword>
<proteinExistence type="predicted"/>
<feature type="transmembrane region" description="Helical" evidence="4">
    <location>
        <begin position="334"/>
        <end position="356"/>
    </location>
</feature>
<gene>
    <name evidence="6" type="ORF">GO738_03995</name>
</gene>
<feature type="transmembrane region" description="Helical" evidence="4">
    <location>
        <begin position="202"/>
        <end position="222"/>
    </location>
</feature>
<name>A0A6N8IFG8_9ACTN</name>
<evidence type="ECO:0000256" key="4">
    <source>
        <dbReference type="SAM" id="Phobius"/>
    </source>
</evidence>
<feature type="transmembrane region" description="Helical" evidence="4">
    <location>
        <begin position="368"/>
        <end position="388"/>
    </location>
</feature>
<keyword evidence="2" id="KW-0238">DNA-binding</keyword>
<dbReference type="Proteomes" id="UP000468327">
    <property type="component" value="Unassembled WGS sequence"/>
</dbReference>
<protein>
    <recommendedName>
        <fullName evidence="5">HTH luxR-type domain-containing protein</fullName>
    </recommendedName>
</protein>
<evidence type="ECO:0000313" key="6">
    <source>
        <dbReference type="EMBL" id="MVN14522.1"/>
    </source>
</evidence>
<dbReference type="PANTHER" id="PTHR44688">
    <property type="entry name" value="DNA-BINDING TRANSCRIPTIONAL ACTIVATOR DEVR_DOSR"/>
    <property type="match status" value="1"/>
</dbReference>
<dbReference type="InterPro" id="IPR000792">
    <property type="entry name" value="Tscrpt_reg_LuxR_C"/>
</dbReference>